<accession>A0A1V9YUZ4</accession>
<name>A0A1V9YUZ4_9STRA</name>
<dbReference type="InterPro" id="IPR029321">
    <property type="entry name" value="INTS2"/>
</dbReference>
<dbReference type="GO" id="GO:0032039">
    <property type="term" value="C:integrator complex"/>
    <property type="evidence" value="ECO:0007669"/>
    <property type="project" value="InterPro"/>
</dbReference>
<dbReference type="AlphaFoldDB" id="A0A1V9YUZ4"/>
<evidence type="ECO:0008006" key="3">
    <source>
        <dbReference type="Google" id="ProtNLM"/>
    </source>
</evidence>
<sequence length="826" mass="92618">MASASKAVLSLLAIDGREEEMRAIMPMLTRLVHTNPSVSSTARQDLQNVLVVNAEATVGKRYAVAFRSITIDEVQDTAALEESFPDRDVARATYVLRILHRAVQTKDTGIATRDVFANRSHVLDVQCILSNALARDWLLLSDIVPILLDTSIGTSLLVGIVHNDPSVLSTITDALVTALKKQPDHHEFTKLHSMLISLSKLSFSAAMSIRNECSLIDSPLTAAVAIDIALILQDTPQFLVIMMRGSQAPQFWSFVHDALHTPVDNAMRVFHRELLDQVRAQLTQKMTSEAEPMGIVSLIKSYCGLIGRGGLSLNDNEIQGLFLLISNALRQPMPKAFIPVAFSAVVLVCLSKLATQDEAMMRIMQEARQLIKALYEIDSQEAGSAFMMMALLLYTKPSMVLDLMRDLLDCTIVMPVDRIPLFGEYVLKLDFTEVLMVHGLLASKTANPINARVHDIFHEMALRVVYSLLCERSFVRHKANPGKWLQDQVAAATLPVHPILPNLMMEWVENTFAALDPSTMKTHVPSLRSSVVLESITIVIQKPYPSQHPEIWARAVLYLIYVLHFNRRQQSKPTAFAKYNLHVLPIGMIFRTIAQASGADEDFEFVFPLLMRLIIDDCPLALHHIPILEDEVALHYLPYRIPAEWTLESLRKRPELMADVREFLIALEYSTNQSIVSLLEWLVGVVLPLAMGSPVKSEPRSNNPFLPSEAPQLDDIFFPEICSLIQNIVVRSLSHHPTPDSIRLRLLQSLCCPLDAAFTCTYQDVLEEPYVVLRCDPRVWNNFSLVGLLLPLLDVCREWSAAYVLRQINPDDPNSTIDPVQYILIQ</sequence>
<dbReference type="EMBL" id="JNBS01002759">
    <property type="protein sequence ID" value="OQR89390.1"/>
    <property type="molecule type" value="Genomic_DNA"/>
</dbReference>
<dbReference type="Pfam" id="PF14750">
    <property type="entry name" value="INTS2"/>
    <property type="match status" value="1"/>
</dbReference>
<organism evidence="1 2">
    <name type="scientific">Thraustotheca clavata</name>
    <dbReference type="NCBI Taxonomy" id="74557"/>
    <lineage>
        <taxon>Eukaryota</taxon>
        <taxon>Sar</taxon>
        <taxon>Stramenopiles</taxon>
        <taxon>Oomycota</taxon>
        <taxon>Saprolegniomycetes</taxon>
        <taxon>Saprolegniales</taxon>
        <taxon>Achlyaceae</taxon>
        <taxon>Thraustotheca</taxon>
    </lineage>
</organism>
<proteinExistence type="predicted"/>
<evidence type="ECO:0000313" key="2">
    <source>
        <dbReference type="Proteomes" id="UP000243217"/>
    </source>
</evidence>
<dbReference type="OrthoDB" id="70899at2759"/>
<dbReference type="GO" id="GO:0034472">
    <property type="term" value="P:snRNA 3'-end processing"/>
    <property type="evidence" value="ECO:0007669"/>
    <property type="project" value="TreeGrafter"/>
</dbReference>
<gene>
    <name evidence="1" type="ORF">THRCLA_22700</name>
</gene>
<dbReference type="STRING" id="74557.A0A1V9YUZ4"/>
<dbReference type="PANTHER" id="PTHR28608">
    <property type="entry name" value="INTEGRATOR COMPLEX SUBUNIT 2"/>
    <property type="match status" value="1"/>
</dbReference>
<comment type="caution">
    <text evidence="1">The sequence shown here is derived from an EMBL/GenBank/DDBJ whole genome shotgun (WGS) entry which is preliminary data.</text>
</comment>
<keyword evidence="2" id="KW-1185">Reference proteome</keyword>
<reference evidence="1 2" key="1">
    <citation type="journal article" date="2014" name="Genome Biol. Evol.">
        <title>The secreted proteins of Achlya hypogyna and Thraustotheca clavata identify the ancestral oomycete secretome and reveal gene acquisitions by horizontal gene transfer.</title>
        <authorList>
            <person name="Misner I."/>
            <person name="Blouin N."/>
            <person name="Leonard G."/>
            <person name="Richards T.A."/>
            <person name="Lane C.E."/>
        </authorList>
    </citation>
    <scope>NUCLEOTIDE SEQUENCE [LARGE SCALE GENOMIC DNA]</scope>
    <source>
        <strain evidence="1 2">ATCC 34112</strain>
    </source>
</reference>
<dbReference type="Proteomes" id="UP000243217">
    <property type="component" value="Unassembled WGS sequence"/>
</dbReference>
<dbReference type="PANTHER" id="PTHR28608:SF1">
    <property type="entry name" value="INTEGRATOR COMPLEX SUBUNIT 2"/>
    <property type="match status" value="1"/>
</dbReference>
<protein>
    <recommendedName>
        <fullName evidence="3">Integrator complex subunit</fullName>
    </recommendedName>
</protein>
<feature type="non-terminal residue" evidence="1">
    <location>
        <position position="826"/>
    </location>
</feature>
<evidence type="ECO:0000313" key="1">
    <source>
        <dbReference type="EMBL" id="OQR89390.1"/>
    </source>
</evidence>